<dbReference type="AlphaFoldDB" id="A0AAX3U1C9"/>
<protein>
    <submittedName>
        <fullName evidence="2">DUF1481 domain-containing protein</fullName>
    </submittedName>
</protein>
<reference evidence="2" key="1">
    <citation type="submission" date="2022-02" db="EMBL/GenBank/DDBJ databases">
        <title>Emergence and expansion in Europe of a Vibrio aestuarianus clonal complex pathogenic for oysters.</title>
        <authorList>
            <person name="Mesnil A."/>
            <person name="Travers M.-A."/>
        </authorList>
    </citation>
    <scope>NUCLEOTIDE SEQUENCE</scope>
    <source>
        <strain evidence="2">U29</strain>
    </source>
</reference>
<proteinExistence type="predicted"/>
<dbReference type="PIRSF" id="PIRSF028160">
    <property type="entry name" value="UCP028160"/>
    <property type="match status" value="1"/>
</dbReference>
<feature type="chain" id="PRO_5043982500" evidence="1">
    <location>
        <begin position="24"/>
        <end position="227"/>
    </location>
</feature>
<keyword evidence="1" id="KW-0732">Signal</keyword>
<dbReference type="Proteomes" id="UP001239257">
    <property type="component" value="Chromosome 1"/>
</dbReference>
<dbReference type="InterPro" id="IPR016872">
    <property type="entry name" value="UCP028160"/>
</dbReference>
<dbReference type="PROSITE" id="PS51257">
    <property type="entry name" value="PROKAR_LIPOPROTEIN"/>
    <property type="match status" value="1"/>
</dbReference>
<evidence type="ECO:0000313" key="3">
    <source>
        <dbReference type="Proteomes" id="UP001239257"/>
    </source>
</evidence>
<feature type="signal peptide" evidence="1">
    <location>
        <begin position="1"/>
        <end position="23"/>
    </location>
</feature>
<dbReference type="RefSeq" id="WP_301064425.1">
    <property type="nucleotide sequence ID" value="NZ_CP118709.1"/>
</dbReference>
<name>A0AAX3U1C9_9VIBR</name>
<evidence type="ECO:0000256" key="1">
    <source>
        <dbReference type="SAM" id="SignalP"/>
    </source>
</evidence>
<gene>
    <name evidence="2" type="ORF">PYE51_11535</name>
</gene>
<dbReference type="Pfam" id="PF07356">
    <property type="entry name" value="DUF1481"/>
    <property type="match status" value="1"/>
</dbReference>
<dbReference type="InterPro" id="IPR010858">
    <property type="entry name" value="DUF1481"/>
</dbReference>
<dbReference type="EMBL" id="CP118709">
    <property type="protein sequence ID" value="WGK81257.1"/>
    <property type="molecule type" value="Genomic_DNA"/>
</dbReference>
<sequence>MKKFLLPSLCSLFLIGCTASSHTPNIEQYVNYTSGQTMGDATSFYWYTERLALPNSAADYVNSGEYGGYRTNYRWDEGSLRELKREGSLPSNNNLVPYSIHLRFNKDGEAVYQQYRVDGKVLPLSKEQLSIYLAQSQYVVSVTKDNRGLSLIQGVWDGEVFASCTGNQYSQVEFNQNLHRVDTSSSSPKHYLAFLGKVRNNRMYVEKLLMQADENHGCVNKPQLIED</sequence>
<evidence type="ECO:0000313" key="2">
    <source>
        <dbReference type="EMBL" id="WGK81257.1"/>
    </source>
</evidence>
<organism evidence="2 3">
    <name type="scientific">Vibrio aestuarianus</name>
    <dbReference type="NCBI Taxonomy" id="28171"/>
    <lineage>
        <taxon>Bacteria</taxon>
        <taxon>Pseudomonadati</taxon>
        <taxon>Pseudomonadota</taxon>
        <taxon>Gammaproteobacteria</taxon>
        <taxon>Vibrionales</taxon>
        <taxon>Vibrionaceae</taxon>
        <taxon>Vibrio</taxon>
    </lineage>
</organism>
<accession>A0AAX3U1C9</accession>